<name>A0A645GCT6_9ZZZZ</name>
<organism evidence="1">
    <name type="scientific">bioreactor metagenome</name>
    <dbReference type="NCBI Taxonomy" id="1076179"/>
    <lineage>
        <taxon>unclassified sequences</taxon>
        <taxon>metagenomes</taxon>
        <taxon>ecological metagenomes</taxon>
    </lineage>
</organism>
<sequence length="153" mass="17750">MLPPSGVFLETDIDFKIRQRFIERRNALGVEILSDDISLRCFKRKIEVEKDRTPFERIVRRPPIFLVEHIAVADIRLRDKVIRKIIYIDPLGKLGKHCIVAEVFAFRKLAYALDVFASTLDRGLVPADELYRVAIHAIVRLQKLAILIFVEII</sequence>
<dbReference type="AlphaFoldDB" id="A0A645GCT6"/>
<protein>
    <submittedName>
        <fullName evidence="1">Uncharacterized protein</fullName>
    </submittedName>
</protein>
<evidence type="ECO:0000313" key="1">
    <source>
        <dbReference type="EMBL" id="MPN24495.1"/>
    </source>
</evidence>
<gene>
    <name evidence="1" type="ORF">SDC9_171894</name>
</gene>
<dbReference type="EMBL" id="VSSQ01073360">
    <property type="protein sequence ID" value="MPN24495.1"/>
    <property type="molecule type" value="Genomic_DNA"/>
</dbReference>
<comment type="caution">
    <text evidence="1">The sequence shown here is derived from an EMBL/GenBank/DDBJ whole genome shotgun (WGS) entry which is preliminary data.</text>
</comment>
<accession>A0A645GCT6</accession>
<proteinExistence type="predicted"/>
<reference evidence="1" key="1">
    <citation type="submission" date="2019-08" db="EMBL/GenBank/DDBJ databases">
        <authorList>
            <person name="Kucharzyk K."/>
            <person name="Murdoch R.W."/>
            <person name="Higgins S."/>
            <person name="Loffler F."/>
        </authorList>
    </citation>
    <scope>NUCLEOTIDE SEQUENCE</scope>
</reference>